<keyword evidence="3 8" id="KW-0812">Transmembrane</keyword>
<feature type="transmembrane region" description="Helical" evidence="8">
    <location>
        <begin position="156"/>
        <end position="173"/>
    </location>
</feature>
<dbReference type="InterPro" id="IPR017825">
    <property type="entry name" value="Lycopene_cyclase_dom"/>
</dbReference>
<evidence type="ECO:0000256" key="8">
    <source>
        <dbReference type="SAM" id="Phobius"/>
    </source>
</evidence>
<accession>A0A6N4SSD0</accession>
<feature type="domain" description="Lycopene cyclase" evidence="9">
    <location>
        <begin position="174"/>
        <end position="268"/>
    </location>
</feature>
<dbReference type="Pfam" id="PF18916">
    <property type="entry name" value="Lycopene_cyc"/>
    <property type="match status" value="2"/>
</dbReference>
<dbReference type="EMBL" id="CP000383">
    <property type="protein sequence ID" value="ABG59302.1"/>
    <property type="molecule type" value="Genomic_DNA"/>
</dbReference>
<evidence type="ECO:0000256" key="7">
    <source>
        <dbReference type="ARBA" id="ARBA00023235"/>
    </source>
</evidence>
<evidence type="ECO:0000256" key="6">
    <source>
        <dbReference type="ARBA" id="ARBA00023136"/>
    </source>
</evidence>
<evidence type="ECO:0000313" key="11">
    <source>
        <dbReference type="Proteomes" id="UP000001822"/>
    </source>
</evidence>
<dbReference type="GO" id="GO:0045436">
    <property type="term" value="F:lycopene beta cyclase activity"/>
    <property type="evidence" value="ECO:0007669"/>
    <property type="project" value="UniProtKB-ARBA"/>
</dbReference>
<dbReference type="GO" id="GO:0016117">
    <property type="term" value="P:carotenoid biosynthetic process"/>
    <property type="evidence" value="ECO:0007669"/>
    <property type="project" value="UniProtKB-KW"/>
</dbReference>
<keyword evidence="11" id="KW-1185">Reference proteome</keyword>
<name>A0A6N4SSD0_CYTH3</name>
<evidence type="ECO:0000256" key="1">
    <source>
        <dbReference type="ARBA" id="ARBA00004141"/>
    </source>
</evidence>
<dbReference type="NCBIfam" id="TIGR03462">
    <property type="entry name" value="CarR_dom_SF"/>
    <property type="match status" value="2"/>
</dbReference>
<dbReference type="GO" id="GO:0016020">
    <property type="term" value="C:membrane"/>
    <property type="evidence" value="ECO:0007669"/>
    <property type="project" value="UniProtKB-SubCell"/>
</dbReference>
<evidence type="ECO:0000259" key="9">
    <source>
        <dbReference type="Pfam" id="PF18916"/>
    </source>
</evidence>
<evidence type="ECO:0000256" key="2">
    <source>
        <dbReference type="ARBA" id="ARBA00004829"/>
    </source>
</evidence>
<feature type="transmembrane region" description="Helical" evidence="8">
    <location>
        <begin position="251"/>
        <end position="268"/>
    </location>
</feature>
<protein>
    <recommendedName>
        <fullName evidence="9">Lycopene cyclase domain-containing protein</fullName>
    </recommendedName>
</protein>
<keyword evidence="6 8" id="KW-0472">Membrane</keyword>
<evidence type="ECO:0000256" key="5">
    <source>
        <dbReference type="ARBA" id="ARBA00022989"/>
    </source>
</evidence>
<dbReference type="AlphaFoldDB" id="A0A6N4SSD0"/>
<reference evidence="10 11" key="1">
    <citation type="journal article" date="2007" name="Appl. Environ. Microbiol.">
        <title>Genome sequence of the cellulolytic gliding bacterium Cytophaga hutchinsonii.</title>
        <authorList>
            <person name="Xie G."/>
            <person name="Bruce D.C."/>
            <person name="Challacombe J.F."/>
            <person name="Chertkov O."/>
            <person name="Detter J.C."/>
            <person name="Gilna P."/>
            <person name="Han C.S."/>
            <person name="Lucas S."/>
            <person name="Misra M."/>
            <person name="Myers G.L."/>
            <person name="Richardson P."/>
            <person name="Tapia R."/>
            <person name="Thayer N."/>
            <person name="Thompson L.S."/>
            <person name="Brettin T.S."/>
            <person name="Henrissat B."/>
            <person name="Wilson D.B."/>
            <person name="McBride M.J."/>
        </authorList>
    </citation>
    <scope>NUCLEOTIDE SEQUENCE [LARGE SCALE GENOMIC DNA]</scope>
    <source>
        <strain evidence="11">ATCC 33406 / DSM 1761 / CIP 103989 / NBRC 15051 / NCIMB 9469 / D465</strain>
    </source>
</reference>
<keyword evidence="5 8" id="KW-1133">Transmembrane helix</keyword>
<dbReference type="Proteomes" id="UP000001822">
    <property type="component" value="Chromosome"/>
</dbReference>
<proteinExistence type="predicted"/>
<feature type="domain" description="Lycopene cyclase" evidence="9">
    <location>
        <begin position="48"/>
        <end position="141"/>
    </location>
</feature>
<evidence type="ECO:0000313" key="10">
    <source>
        <dbReference type="EMBL" id="ABG59302.1"/>
    </source>
</evidence>
<dbReference type="GO" id="GO:0016872">
    <property type="term" value="F:intramolecular lyase activity"/>
    <property type="evidence" value="ECO:0007669"/>
    <property type="project" value="InterPro"/>
</dbReference>
<feature type="transmembrane region" description="Helical" evidence="8">
    <location>
        <begin position="179"/>
        <end position="197"/>
    </location>
</feature>
<feature type="transmembrane region" description="Helical" evidence="8">
    <location>
        <begin position="77"/>
        <end position="97"/>
    </location>
</feature>
<feature type="transmembrane region" description="Helical" evidence="8">
    <location>
        <begin position="124"/>
        <end position="144"/>
    </location>
</feature>
<gene>
    <name evidence="10" type="ordered locus">CHU_2039</name>
</gene>
<comment type="subcellular location">
    <subcellularLocation>
        <location evidence="1">Membrane</location>
        <topology evidence="1">Multi-pass membrane protein</topology>
    </subcellularLocation>
</comment>
<keyword evidence="4" id="KW-0125">Carotenoid biosynthesis</keyword>
<comment type="pathway">
    <text evidence="2">Carotenoid biosynthesis.</text>
</comment>
<feature type="transmembrane region" description="Helical" evidence="8">
    <location>
        <begin position="46"/>
        <end position="65"/>
    </location>
</feature>
<organism evidence="10 11">
    <name type="scientific">Cytophaga hutchinsonii (strain ATCC 33406 / DSM 1761 / CIP 103989 / NBRC 15051 / NCIMB 9469 / D465)</name>
    <dbReference type="NCBI Taxonomy" id="269798"/>
    <lineage>
        <taxon>Bacteria</taxon>
        <taxon>Pseudomonadati</taxon>
        <taxon>Bacteroidota</taxon>
        <taxon>Cytophagia</taxon>
        <taxon>Cytophagales</taxon>
        <taxon>Cytophagaceae</taxon>
        <taxon>Cytophaga</taxon>
    </lineage>
</organism>
<keyword evidence="7" id="KW-0413">Isomerase</keyword>
<evidence type="ECO:0000256" key="4">
    <source>
        <dbReference type="ARBA" id="ARBA00022746"/>
    </source>
</evidence>
<feature type="transmembrane region" description="Helical" evidence="8">
    <location>
        <begin position="204"/>
        <end position="226"/>
    </location>
</feature>
<evidence type="ECO:0000256" key="3">
    <source>
        <dbReference type="ARBA" id="ARBA00022692"/>
    </source>
</evidence>
<dbReference type="KEGG" id="chu:CHU_2039"/>
<sequence length="289" mass="33699">MPILFISEQSGKHTKYTTNIWKKKTANALVCCWFLSNILKKQEKMYANYTYLAIDLGSLVVPLIFSFHPKLLFYKKWVAFGFANFIVSVLFIAWDMYYTHLGVWGFNPQYLTGIHVGNLPAEEILFFMCIPFSSVFTYHCLKLFYPDRTVIPYKEITLFMVMLLLCIGIQHPTHIYTSVTFILLALTLLLLTFVFELPWIPNFYFTYLIILIPFFIVNGLLTGTWLEDPVVWYDNTKNLGIRLGTIPVEDIFYGMLMLILNTALFEYFDRKITAKTVSELIPENNQLTV</sequence>